<sequence>MAPVPPVLLESRFEYAFGTIIFVCRWFCRWKTVGFKKWSCDDYFSISAWVWFTVMLAMLEYLEKNWQVIPNPGSKCPRNPEPSSGRAHSNLLSRVLRSDQHQHCNRNGKCCVCLLNVPGKECILTEHTNRTDAMLIVMPFFLLKDTKISIWRQASLSPMLQNLGWHADMLVGKSRSASSSPSVCLSWL</sequence>
<dbReference type="VEuPathDB" id="FungiDB:MPH_04667"/>
<comment type="caution">
    <text evidence="1">The sequence shown here is derived from an EMBL/GenBank/DDBJ whole genome shotgun (WGS) entry which is preliminary data.</text>
</comment>
<gene>
    <name evidence="1" type="ORF">MPH_04667</name>
</gene>
<dbReference type="AlphaFoldDB" id="K2SMZ2"/>
<dbReference type="EMBL" id="AHHD01000217">
    <property type="protein sequence ID" value="EKG18135.1"/>
    <property type="molecule type" value="Genomic_DNA"/>
</dbReference>
<evidence type="ECO:0000313" key="2">
    <source>
        <dbReference type="Proteomes" id="UP000007129"/>
    </source>
</evidence>
<reference evidence="1 2" key="1">
    <citation type="journal article" date="2012" name="BMC Genomics">
        <title>Tools to kill: Genome of one of the most destructive plant pathogenic fungi Macrophomina phaseolina.</title>
        <authorList>
            <person name="Islam M.S."/>
            <person name="Haque M.S."/>
            <person name="Islam M.M."/>
            <person name="Emdad E.M."/>
            <person name="Halim A."/>
            <person name="Hossen Q.M.M."/>
            <person name="Hossain M.Z."/>
            <person name="Ahmed B."/>
            <person name="Rahim S."/>
            <person name="Rahman M.S."/>
            <person name="Alam M.M."/>
            <person name="Hou S."/>
            <person name="Wan X."/>
            <person name="Saito J.A."/>
            <person name="Alam M."/>
        </authorList>
    </citation>
    <scope>NUCLEOTIDE SEQUENCE [LARGE SCALE GENOMIC DNA]</scope>
    <source>
        <strain evidence="1 2">MS6</strain>
    </source>
</reference>
<protein>
    <submittedName>
        <fullName evidence="1">Uncharacterized protein</fullName>
    </submittedName>
</protein>
<organism evidence="1 2">
    <name type="scientific">Macrophomina phaseolina (strain MS6)</name>
    <name type="common">Charcoal rot fungus</name>
    <dbReference type="NCBI Taxonomy" id="1126212"/>
    <lineage>
        <taxon>Eukaryota</taxon>
        <taxon>Fungi</taxon>
        <taxon>Dikarya</taxon>
        <taxon>Ascomycota</taxon>
        <taxon>Pezizomycotina</taxon>
        <taxon>Dothideomycetes</taxon>
        <taxon>Dothideomycetes incertae sedis</taxon>
        <taxon>Botryosphaeriales</taxon>
        <taxon>Botryosphaeriaceae</taxon>
        <taxon>Macrophomina</taxon>
    </lineage>
</organism>
<dbReference type="InParanoid" id="K2SMZ2"/>
<dbReference type="Proteomes" id="UP000007129">
    <property type="component" value="Unassembled WGS sequence"/>
</dbReference>
<accession>K2SMZ2</accession>
<name>K2SMZ2_MACPH</name>
<evidence type="ECO:0000313" key="1">
    <source>
        <dbReference type="EMBL" id="EKG18135.1"/>
    </source>
</evidence>
<proteinExistence type="predicted"/>
<dbReference type="OrthoDB" id="2988756at2759"/>
<dbReference type="HOGENOM" id="CLU_1441299_0_0_1"/>